<dbReference type="OrthoDB" id="117306at2759"/>
<dbReference type="EMBL" id="NCKW01001837">
    <property type="protein sequence ID" value="POM79129.1"/>
    <property type="molecule type" value="Genomic_DNA"/>
</dbReference>
<dbReference type="PANTHER" id="PTHR46599">
    <property type="entry name" value="PIGGYBAC TRANSPOSABLE ELEMENT-DERIVED PROTEIN 4"/>
    <property type="match status" value="1"/>
</dbReference>
<feature type="region of interest" description="Disordered" evidence="1">
    <location>
        <begin position="561"/>
        <end position="594"/>
    </location>
</feature>
<comment type="caution">
    <text evidence="4">The sequence shown here is derived from an EMBL/GenBank/DDBJ whole genome shotgun (WGS) entry which is preliminary data.</text>
</comment>
<keyword evidence="5" id="KW-1185">Reference proteome</keyword>
<feature type="transmembrane region" description="Helical" evidence="2">
    <location>
        <begin position="258"/>
        <end position="276"/>
    </location>
</feature>
<dbReference type="PANTHER" id="PTHR46599:SF3">
    <property type="entry name" value="PIGGYBAC TRANSPOSABLE ELEMENT-DERIVED PROTEIN 4"/>
    <property type="match status" value="1"/>
</dbReference>
<evidence type="ECO:0000256" key="1">
    <source>
        <dbReference type="SAM" id="MobiDB-lite"/>
    </source>
</evidence>
<dbReference type="InterPro" id="IPR029526">
    <property type="entry name" value="PGBD"/>
</dbReference>
<dbReference type="AlphaFoldDB" id="A0A2P4YMZ8"/>
<reference evidence="4 5" key="1">
    <citation type="journal article" date="2017" name="Genome Biol. Evol.">
        <title>Phytophthora megakarya and P. palmivora, closely related causal agents of cacao black pod rot, underwent increases in genome sizes and gene numbers by different mechanisms.</title>
        <authorList>
            <person name="Ali S.S."/>
            <person name="Shao J."/>
            <person name="Lary D.J."/>
            <person name="Kronmiller B."/>
            <person name="Shen D."/>
            <person name="Strem M.D."/>
            <person name="Amoako-Attah I."/>
            <person name="Akrofi A.Y."/>
            <person name="Begoude B.A."/>
            <person name="Ten Hoopen G.M."/>
            <person name="Coulibaly K."/>
            <person name="Kebe B.I."/>
            <person name="Melnick R.L."/>
            <person name="Guiltinan M.J."/>
            <person name="Tyler B.M."/>
            <person name="Meinhardt L.W."/>
            <person name="Bailey B.A."/>
        </authorList>
    </citation>
    <scope>NUCLEOTIDE SEQUENCE [LARGE SCALE GENOMIC DNA]</scope>
    <source>
        <strain evidence="5">sbr112.9</strain>
    </source>
</reference>
<accession>A0A2P4YMZ8</accession>
<sequence length="594" mass="68314">MSPTNAVLLSHSGKITHIFSMAHSALPLTPSGALFYFVRPPLWEDIAEASNDYFEEKLDERVEGQYSKQVLREQKKPGFTRSTREVIRARILQTPVITARELCNFVGLDFSQQGNTEHHWKTTSDGAIARGLFGFFMKRDRFMHISRNLHFSSNSDHRAKSDHAWKLRPVIDSLQVTFQSGFKPPPVMSFDEAMLPSRSSFNRMRVYMKDKPHKFEVYCGKRTVLPALHTLSVGLQLSFETCVRSGSRGKRLIVTDRFYTSSILAMQLLTLGFYSIGTVMTNRRGFCKDIIEKRKKRPVDIERGPFTVADNKLISIIRAWDYRPVHLLAAGGSVEQDRVVRREKNGEQVEVACPRVLKDYQTFMGGVDVYDQLRLQRYSLQLALKYKKYYKSLFLGFLDLAIINAYLQAGGHTKLTHVKFLKQLHLEFIRLQESDWDALERMQATPTKSRDTPRQSSHVPVQVDEWREGKQGRKRRQRACKVCSVLKESSDAKGGETTFYCSTCNLHSNSKKATVTRVYLCNKVKHTSNGESVSCFEIWHRHWRNGSMLPPLQRKTKIRARTTELSVDEETKLGNNSDGGDDVDNQSKRRRRDE</sequence>
<keyword evidence="2" id="KW-1133">Transmembrane helix</keyword>
<keyword evidence="2" id="KW-0812">Transmembrane</keyword>
<organism evidence="4 5">
    <name type="scientific">Phytophthora palmivora</name>
    <dbReference type="NCBI Taxonomy" id="4796"/>
    <lineage>
        <taxon>Eukaryota</taxon>
        <taxon>Sar</taxon>
        <taxon>Stramenopiles</taxon>
        <taxon>Oomycota</taxon>
        <taxon>Peronosporomycetes</taxon>
        <taxon>Peronosporales</taxon>
        <taxon>Peronosporaceae</taxon>
        <taxon>Phytophthora</taxon>
    </lineage>
</organism>
<dbReference type="Pfam" id="PF13843">
    <property type="entry name" value="DDE_Tnp_1_7"/>
    <property type="match status" value="2"/>
</dbReference>
<evidence type="ECO:0000313" key="4">
    <source>
        <dbReference type="EMBL" id="POM79129.1"/>
    </source>
</evidence>
<dbReference type="Proteomes" id="UP000237271">
    <property type="component" value="Unassembled WGS sequence"/>
</dbReference>
<feature type="domain" description="PiggyBac transposable element-derived protein" evidence="3">
    <location>
        <begin position="30"/>
        <end position="215"/>
    </location>
</feature>
<proteinExistence type="predicted"/>
<evidence type="ECO:0000313" key="5">
    <source>
        <dbReference type="Proteomes" id="UP000237271"/>
    </source>
</evidence>
<name>A0A2P4YMZ8_9STRA</name>
<evidence type="ECO:0000259" key="3">
    <source>
        <dbReference type="Pfam" id="PF13843"/>
    </source>
</evidence>
<feature type="domain" description="PiggyBac transposable element-derived protein" evidence="3">
    <location>
        <begin position="248"/>
        <end position="406"/>
    </location>
</feature>
<evidence type="ECO:0000256" key="2">
    <source>
        <dbReference type="SAM" id="Phobius"/>
    </source>
</evidence>
<protein>
    <recommendedName>
        <fullName evidence="3">PiggyBac transposable element-derived protein domain-containing protein</fullName>
    </recommendedName>
</protein>
<keyword evidence="2" id="KW-0472">Membrane</keyword>
<gene>
    <name evidence="4" type="ORF">PHPALM_3265</name>
</gene>